<dbReference type="AlphaFoldDB" id="A0A7U9C502"/>
<evidence type="ECO:0000313" key="2">
    <source>
        <dbReference type="Proteomes" id="UP000005756"/>
    </source>
</evidence>
<name>A0A7U9C502_9GAMM</name>
<dbReference type="Proteomes" id="UP000005756">
    <property type="component" value="Unassembled WGS sequence"/>
</dbReference>
<sequence>MRFSLLPITLVVNSEKPGETSATGVDSLPDSAVEVNFSRVLIPDGLKF</sequence>
<dbReference type="EMBL" id="JH393257">
    <property type="protein sequence ID" value="EHJ93251.1"/>
    <property type="molecule type" value="Genomic_DNA"/>
</dbReference>
<accession>A0A7U9C502</accession>
<reference evidence="1 2" key="1">
    <citation type="submission" date="2011-10" db="EMBL/GenBank/DDBJ databases">
        <authorList>
            <person name="Quillaguamn J."/>
            <person name="Guzmn D."/>
            <person name="Balderrama-Subieta A."/>
            <person name="Cardona-Ortuo C."/>
            <person name="Guevara-Martnez M."/>
            <person name="Callisaya-Quispe N."/>
        </authorList>
    </citation>
    <scope>NUCLEOTIDE SEQUENCE [LARGE SCALE GENOMIC DNA]</scope>
    <source>
        <strain evidence="1 2">LC1</strain>
    </source>
</reference>
<gene>
    <name evidence="1" type="ORF">KUC_0198</name>
</gene>
<protein>
    <submittedName>
        <fullName evidence="1">Uncharacterized protein</fullName>
    </submittedName>
</protein>
<evidence type="ECO:0000313" key="1">
    <source>
        <dbReference type="EMBL" id="EHJ93251.1"/>
    </source>
</evidence>
<proteinExistence type="predicted"/>
<organism evidence="1 2">
    <name type="scientific">Vreelandella boliviensis LC1</name>
    <dbReference type="NCBI Taxonomy" id="1072583"/>
    <lineage>
        <taxon>Bacteria</taxon>
        <taxon>Pseudomonadati</taxon>
        <taxon>Pseudomonadota</taxon>
        <taxon>Gammaproteobacteria</taxon>
        <taxon>Oceanospirillales</taxon>
        <taxon>Halomonadaceae</taxon>
        <taxon>Vreelandella</taxon>
    </lineage>
</organism>